<accession>A0A494XWJ9</accession>
<keyword evidence="2" id="KW-0269">Exonuclease</keyword>
<sequence length="230" mass="25262">MPIRILSWNIYYGNVNGLTPVQRLNQIAVIAEQNNVDLVFLQEHPGSGSQFVDANGLLTGANIPNGYQYSVFPEMAGNIANRVSASNRAYAVLSRNTCALGAPAYFQQNSFIQQVGSALRCPVTYQVVHNLTTYNFFNWHNEVGNMATFGMNAFTHLPLPQNTILVGDLNLTSAQINGYAFFNHWDDVVVTTPIQGVDHIMSRLACHPVMGGLLNFVSDANHYPIAADVN</sequence>
<keyword evidence="2" id="KW-0540">Nuclease</keyword>
<dbReference type="SUPFAM" id="SSF56219">
    <property type="entry name" value="DNase I-like"/>
    <property type="match status" value="1"/>
</dbReference>
<dbReference type="Gene3D" id="3.60.10.10">
    <property type="entry name" value="Endonuclease/exonuclease/phosphatase"/>
    <property type="match status" value="1"/>
</dbReference>
<dbReference type="OrthoDB" id="9860857at2"/>
<organism evidence="2 3">
    <name type="scientific">Trinickia fusca</name>
    <dbReference type="NCBI Taxonomy" id="2419777"/>
    <lineage>
        <taxon>Bacteria</taxon>
        <taxon>Pseudomonadati</taxon>
        <taxon>Pseudomonadota</taxon>
        <taxon>Betaproteobacteria</taxon>
        <taxon>Burkholderiales</taxon>
        <taxon>Burkholderiaceae</taxon>
        <taxon>Trinickia</taxon>
    </lineage>
</organism>
<feature type="domain" description="Endonuclease/exonuclease/phosphatase" evidence="1">
    <location>
        <begin position="6"/>
        <end position="176"/>
    </location>
</feature>
<dbReference type="Proteomes" id="UP000280434">
    <property type="component" value="Unassembled WGS sequence"/>
</dbReference>
<dbReference type="AlphaFoldDB" id="A0A494XWJ9"/>
<dbReference type="RefSeq" id="WP_121275384.1">
    <property type="nucleotide sequence ID" value="NZ_RBZV01000001.1"/>
</dbReference>
<protein>
    <submittedName>
        <fullName evidence="2">Endonuclease/exonuclease/phosphatase family protein</fullName>
    </submittedName>
</protein>
<dbReference type="Pfam" id="PF03372">
    <property type="entry name" value="Exo_endo_phos"/>
    <property type="match status" value="1"/>
</dbReference>
<name>A0A494XWJ9_9BURK</name>
<evidence type="ECO:0000259" key="1">
    <source>
        <dbReference type="Pfam" id="PF03372"/>
    </source>
</evidence>
<keyword evidence="2" id="KW-0255">Endonuclease</keyword>
<dbReference type="GO" id="GO:0004527">
    <property type="term" value="F:exonuclease activity"/>
    <property type="evidence" value="ECO:0007669"/>
    <property type="project" value="UniProtKB-KW"/>
</dbReference>
<keyword evidence="2" id="KW-0378">Hydrolase</keyword>
<comment type="caution">
    <text evidence="2">The sequence shown here is derived from an EMBL/GenBank/DDBJ whole genome shotgun (WGS) entry which is preliminary data.</text>
</comment>
<gene>
    <name evidence="2" type="ORF">D7S89_02835</name>
</gene>
<evidence type="ECO:0000313" key="3">
    <source>
        <dbReference type="Proteomes" id="UP000280434"/>
    </source>
</evidence>
<proteinExistence type="predicted"/>
<reference evidence="2 3" key="1">
    <citation type="submission" date="2018-10" db="EMBL/GenBank/DDBJ databases">
        <title>Paraburkholderia sp. 7MK8-2, isolated from soil.</title>
        <authorList>
            <person name="Gao Z.-H."/>
            <person name="Qiu L.-H."/>
        </authorList>
    </citation>
    <scope>NUCLEOTIDE SEQUENCE [LARGE SCALE GENOMIC DNA]</scope>
    <source>
        <strain evidence="2 3">7MK8-2</strain>
    </source>
</reference>
<dbReference type="GO" id="GO:0004519">
    <property type="term" value="F:endonuclease activity"/>
    <property type="evidence" value="ECO:0007669"/>
    <property type="project" value="UniProtKB-KW"/>
</dbReference>
<dbReference type="EMBL" id="RBZV01000001">
    <property type="protein sequence ID" value="RKP52469.1"/>
    <property type="molecule type" value="Genomic_DNA"/>
</dbReference>
<dbReference type="InterPro" id="IPR036691">
    <property type="entry name" value="Endo/exonu/phosph_ase_sf"/>
</dbReference>
<evidence type="ECO:0000313" key="2">
    <source>
        <dbReference type="EMBL" id="RKP52469.1"/>
    </source>
</evidence>
<keyword evidence="3" id="KW-1185">Reference proteome</keyword>
<dbReference type="InterPro" id="IPR005135">
    <property type="entry name" value="Endo/exonuclease/phosphatase"/>
</dbReference>